<dbReference type="InterPro" id="IPR009056">
    <property type="entry name" value="Cyt_c-like_dom"/>
</dbReference>
<evidence type="ECO:0000259" key="5">
    <source>
        <dbReference type="PROSITE" id="PS51007"/>
    </source>
</evidence>
<evidence type="ECO:0000256" key="2">
    <source>
        <dbReference type="ARBA" id="ARBA00022723"/>
    </source>
</evidence>
<dbReference type="RefSeq" id="WP_168062646.1">
    <property type="nucleotide sequence ID" value="NZ_VTOW01000004.1"/>
</dbReference>
<dbReference type="PROSITE" id="PS51007">
    <property type="entry name" value="CYTC"/>
    <property type="match status" value="1"/>
</dbReference>
<feature type="domain" description="Cytochrome c" evidence="5">
    <location>
        <begin position="34"/>
        <end position="119"/>
    </location>
</feature>
<dbReference type="GO" id="GO:0020037">
    <property type="term" value="F:heme binding"/>
    <property type="evidence" value="ECO:0007669"/>
    <property type="project" value="InterPro"/>
</dbReference>
<keyword evidence="7" id="KW-1185">Reference proteome</keyword>
<reference evidence="6 7" key="1">
    <citation type="journal article" date="2020" name="Nature">
        <title>Bacterial chemolithoautotrophy via manganese oxidation.</title>
        <authorList>
            <person name="Yu H."/>
            <person name="Leadbetter J.R."/>
        </authorList>
    </citation>
    <scope>NUCLEOTIDE SEQUENCE [LARGE SCALE GENOMIC DNA]</scope>
    <source>
        <strain evidence="6 7">Mn-1</strain>
    </source>
</reference>
<organism evidence="6 7">
    <name type="scientific">Candidatus Manganitrophus noduliformans</name>
    <dbReference type="NCBI Taxonomy" id="2606439"/>
    <lineage>
        <taxon>Bacteria</taxon>
        <taxon>Pseudomonadati</taxon>
        <taxon>Nitrospirota</taxon>
        <taxon>Nitrospiria</taxon>
        <taxon>Candidatus Troglogloeales</taxon>
        <taxon>Candidatus Manganitrophaceae</taxon>
        <taxon>Candidatus Manganitrophus</taxon>
    </lineage>
</organism>
<protein>
    <submittedName>
        <fullName evidence="6">Cytochrome c</fullName>
    </submittedName>
</protein>
<evidence type="ECO:0000256" key="4">
    <source>
        <dbReference type="PROSITE-ProRule" id="PRU00433"/>
    </source>
</evidence>
<gene>
    <name evidence="6" type="ORF">MNODULE_18290</name>
</gene>
<keyword evidence="3 4" id="KW-0408">Iron</keyword>
<dbReference type="SUPFAM" id="SSF46626">
    <property type="entry name" value="Cytochrome c"/>
    <property type="match status" value="1"/>
</dbReference>
<evidence type="ECO:0000313" key="7">
    <source>
        <dbReference type="Proteomes" id="UP000534783"/>
    </source>
</evidence>
<comment type="caution">
    <text evidence="6">The sequence shown here is derived from an EMBL/GenBank/DDBJ whole genome shotgun (WGS) entry which is preliminary data.</text>
</comment>
<dbReference type="PROSITE" id="PS51257">
    <property type="entry name" value="PROKAR_LIPOPROTEIN"/>
    <property type="match status" value="1"/>
</dbReference>
<keyword evidence="1 4" id="KW-0349">Heme</keyword>
<dbReference type="Pfam" id="PF00034">
    <property type="entry name" value="Cytochrom_C"/>
    <property type="match status" value="1"/>
</dbReference>
<name>A0A7X6DSR0_9BACT</name>
<dbReference type="GO" id="GO:0046872">
    <property type="term" value="F:metal ion binding"/>
    <property type="evidence" value="ECO:0007669"/>
    <property type="project" value="UniProtKB-KW"/>
</dbReference>
<dbReference type="AlphaFoldDB" id="A0A7X6DSR0"/>
<proteinExistence type="predicted"/>
<dbReference type="InterPro" id="IPR036909">
    <property type="entry name" value="Cyt_c-like_dom_sf"/>
</dbReference>
<dbReference type="Proteomes" id="UP000534783">
    <property type="component" value="Unassembled WGS sequence"/>
</dbReference>
<dbReference type="Gene3D" id="1.10.760.10">
    <property type="entry name" value="Cytochrome c-like domain"/>
    <property type="match status" value="1"/>
</dbReference>
<keyword evidence="2 4" id="KW-0479">Metal-binding</keyword>
<evidence type="ECO:0000313" key="6">
    <source>
        <dbReference type="EMBL" id="NKE72703.1"/>
    </source>
</evidence>
<dbReference type="GO" id="GO:0009055">
    <property type="term" value="F:electron transfer activity"/>
    <property type="evidence" value="ECO:0007669"/>
    <property type="project" value="InterPro"/>
</dbReference>
<sequence>MKRILFVSLLAAFLWVGCSESKSFPSGPAPKAPAELAKGEALFNSHCARCHGEGAKGTNRGPTFLSKIYEPSHHGDAAFQLAPQRGVRAHHWNFGDMPKIEAVQPEEVNEIIGYIRWLQKEAGIF</sequence>
<dbReference type="EMBL" id="VTOW01000004">
    <property type="protein sequence ID" value="NKE72703.1"/>
    <property type="molecule type" value="Genomic_DNA"/>
</dbReference>
<accession>A0A7X6DSR0</accession>
<evidence type="ECO:0000256" key="1">
    <source>
        <dbReference type="ARBA" id="ARBA00022617"/>
    </source>
</evidence>
<evidence type="ECO:0000256" key="3">
    <source>
        <dbReference type="ARBA" id="ARBA00023004"/>
    </source>
</evidence>